<reference evidence="2 3" key="1">
    <citation type="submission" date="2018-01" db="EMBL/GenBank/DDBJ databases">
        <title>G. obscuriglobus.</title>
        <authorList>
            <person name="Franke J."/>
            <person name="Blomberg W."/>
            <person name="Selmecki A."/>
        </authorList>
    </citation>
    <scope>NUCLEOTIDE SEQUENCE [LARGE SCALE GENOMIC DNA]</scope>
    <source>
        <strain evidence="2 3">DSM 5831</strain>
    </source>
</reference>
<evidence type="ECO:0000256" key="1">
    <source>
        <dbReference type="SAM" id="MobiDB-lite"/>
    </source>
</evidence>
<dbReference type="KEGG" id="gog:C1280_08165"/>
<evidence type="ECO:0000313" key="3">
    <source>
        <dbReference type="Proteomes" id="UP000245802"/>
    </source>
</evidence>
<organism evidence="2 3">
    <name type="scientific">Gemmata obscuriglobus</name>
    <dbReference type="NCBI Taxonomy" id="114"/>
    <lineage>
        <taxon>Bacteria</taxon>
        <taxon>Pseudomonadati</taxon>
        <taxon>Planctomycetota</taxon>
        <taxon>Planctomycetia</taxon>
        <taxon>Gemmatales</taxon>
        <taxon>Gemmataceae</taxon>
        <taxon>Gemmata</taxon>
    </lineage>
</organism>
<accession>A0A2Z3GZS4</accession>
<dbReference type="GO" id="GO:0032259">
    <property type="term" value="P:methylation"/>
    <property type="evidence" value="ECO:0007669"/>
    <property type="project" value="UniProtKB-KW"/>
</dbReference>
<evidence type="ECO:0000313" key="2">
    <source>
        <dbReference type="EMBL" id="AWM36997.1"/>
    </source>
</evidence>
<protein>
    <submittedName>
        <fullName evidence="2">Class I SAM-dependent methyltransferase</fullName>
    </submittedName>
</protein>
<proteinExistence type="predicted"/>
<dbReference type="AlphaFoldDB" id="A0A2Z3GZS4"/>
<gene>
    <name evidence="2" type="ORF">C1280_08165</name>
</gene>
<dbReference type="RefSeq" id="WP_010033231.1">
    <property type="nucleotide sequence ID" value="NZ_CP025958.1"/>
</dbReference>
<name>A0A2Z3GZS4_9BACT</name>
<keyword evidence="3" id="KW-1185">Reference proteome</keyword>
<feature type="compositionally biased region" description="Pro residues" evidence="1">
    <location>
        <begin position="45"/>
        <end position="55"/>
    </location>
</feature>
<dbReference type="SUPFAM" id="SSF53335">
    <property type="entry name" value="S-adenosyl-L-methionine-dependent methyltransferases"/>
    <property type="match status" value="1"/>
</dbReference>
<dbReference type="EMBL" id="CP025958">
    <property type="protein sequence ID" value="AWM36997.1"/>
    <property type="molecule type" value="Genomic_DNA"/>
</dbReference>
<keyword evidence="2" id="KW-0489">Methyltransferase</keyword>
<dbReference type="GO" id="GO:0008168">
    <property type="term" value="F:methyltransferase activity"/>
    <property type="evidence" value="ECO:0007669"/>
    <property type="project" value="UniProtKB-KW"/>
</dbReference>
<dbReference type="OrthoDB" id="32195at2"/>
<dbReference type="InterPro" id="IPR029063">
    <property type="entry name" value="SAM-dependent_MTases_sf"/>
</dbReference>
<dbReference type="Proteomes" id="UP000245802">
    <property type="component" value="Chromosome"/>
</dbReference>
<dbReference type="CDD" id="cd02440">
    <property type="entry name" value="AdoMet_MTases"/>
    <property type="match status" value="1"/>
</dbReference>
<feature type="region of interest" description="Disordered" evidence="1">
    <location>
        <begin position="1"/>
        <end position="71"/>
    </location>
</feature>
<keyword evidence="2" id="KW-0808">Transferase</keyword>
<sequence>MPPKPTKKPGPSLFDYLDEEPPATFADRVGEKPPASTFAERVRPPAAPVTPPVDPVPEAVRGPPLSNGEKGKARDIIAAIKTLHQVEKRGTPATPEERDTLAKYPGMGPVALSIFPNPANGQYKDDSWKALGEELKALLTHEEYASARRTTFNAFYTSPTVVDAMHSALTRLGVPDDALVLEPGCGPGTFLRPGKRYIGVELDSSSFKLGDL</sequence>